<evidence type="ECO:0000313" key="5">
    <source>
        <dbReference type="EMBL" id="WZU64964.1"/>
    </source>
</evidence>
<organism evidence="5 6">
    <name type="scientific">Yoonia algicola</name>
    <dbReference type="NCBI Taxonomy" id="3137368"/>
    <lineage>
        <taxon>Bacteria</taxon>
        <taxon>Pseudomonadati</taxon>
        <taxon>Pseudomonadota</taxon>
        <taxon>Alphaproteobacteria</taxon>
        <taxon>Rhodobacterales</taxon>
        <taxon>Paracoccaceae</taxon>
        <taxon>Yoonia</taxon>
    </lineage>
</organism>
<dbReference type="EMBL" id="CP151762">
    <property type="protein sequence ID" value="WZU64964.1"/>
    <property type="molecule type" value="Genomic_DNA"/>
</dbReference>
<dbReference type="Gene3D" id="3.30.450.80">
    <property type="entry name" value="Transcription factor LuxR-like, autoinducer-binding domain"/>
    <property type="match status" value="1"/>
</dbReference>
<keyword evidence="3" id="KW-0804">Transcription</keyword>
<evidence type="ECO:0000313" key="6">
    <source>
        <dbReference type="Proteomes" id="UP001451782"/>
    </source>
</evidence>
<protein>
    <submittedName>
        <fullName evidence="5">Autoinducer binding domain-containing protein</fullName>
    </submittedName>
</protein>
<dbReference type="Pfam" id="PF03472">
    <property type="entry name" value="Autoind_bind"/>
    <property type="match status" value="1"/>
</dbReference>
<dbReference type="SUPFAM" id="SSF75516">
    <property type="entry name" value="Pheromone-binding domain of LuxR-like quorum-sensing transcription factors"/>
    <property type="match status" value="1"/>
</dbReference>
<keyword evidence="1" id="KW-0805">Transcription regulation</keyword>
<evidence type="ECO:0000259" key="4">
    <source>
        <dbReference type="Pfam" id="PF03472"/>
    </source>
</evidence>
<proteinExistence type="predicted"/>
<evidence type="ECO:0000256" key="1">
    <source>
        <dbReference type="ARBA" id="ARBA00023015"/>
    </source>
</evidence>
<sequence>MAFRQFEISETLGQLNSIAPAGYALGIHIEYTTPKFMFQTYPKDWLDYYSRNGLLMSDPMVAWAFQTEGAKRWSDLDDPAEVMTKAAEYGLKYGVVISTESNDSRTICGFANADREFTDEEIATLETLVTQIHDNTADTAQLDAQTVEQLKKMSIMVTHPGT</sequence>
<name>A0AAN0NJW6_9RHOB</name>
<accession>A0AAN0NJW6</accession>
<evidence type="ECO:0000256" key="3">
    <source>
        <dbReference type="ARBA" id="ARBA00023163"/>
    </source>
</evidence>
<evidence type="ECO:0000256" key="2">
    <source>
        <dbReference type="ARBA" id="ARBA00023125"/>
    </source>
</evidence>
<dbReference type="Proteomes" id="UP001451782">
    <property type="component" value="Chromosome"/>
</dbReference>
<dbReference type="AlphaFoldDB" id="A0AAN0NJW6"/>
<reference evidence="5 6" key="1">
    <citation type="submission" date="2024-04" db="EMBL/GenBank/DDBJ databases">
        <title>Phylogenomic analyses of a clade within the roseobacter group suggest taxonomic reassignments of species of the genera Aestuariivita, Citreicella, Loktanella, Nautella, Pelagibaca, Ruegeria, Thalassobius, Thiobacimonas and Tropicibacter, and the proposal o.</title>
        <authorList>
            <person name="Jeon C.O."/>
        </authorList>
    </citation>
    <scope>NUCLEOTIDE SEQUENCE [LARGE SCALE GENOMIC DNA]</scope>
    <source>
        <strain evidence="5 6">G8-12</strain>
    </source>
</reference>
<dbReference type="InterPro" id="IPR005143">
    <property type="entry name" value="TF_LuxR_autoind-bd_dom"/>
</dbReference>
<dbReference type="GO" id="GO:0003677">
    <property type="term" value="F:DNA binding"/>
    <property type="evidence" value="ECO:0007669"/>
    <property type="project" value="UniProtKB-KW"/>
</dbReference>
<gene>
    <name evidence="5" type="ORF">AABB28_06760</name>
</gene>
<feature type="domain" description="Transcription factor LuxR-like autoinducer-binding" evidence="4">
    <location>
        <begin position="35"/>
        <end position="134"/>
    </location>
</feature>
<keyword evidence="6" id="KW-1185">Reference proteome</keyword>
<dbReference type="InterPro" id="IPR036693">
    <property type="entry name" value="TF_LuxR_autoind-bd_dom_sf"/>
</dbReference>
<keyword evidence="2" id="KW-0238">DNA-binding</keyword>
<dbReference type="KEGG" id="yag:AABB28_06760"/>
<dbReference type="RefSeq" id="WP_342071317.1">
    <property type="nucleotide sequence ID" value="NZ_CP151762.1"/>
</dbReference>